<dbReference type="GeneID" id="107112852"/>
<evidence type="ECO:0000256" key="7">
    <source>
        <dbReference type="ARBA" id="ARBA00023004"/>
    </source>
</evidence>
<name>A0ABM1K750_GEKJA</name>
<comment type="similarity">
    <text evidence="3 9">Belongs to the cytochrome P450 family.</text>
</comment>
<evidence type="ECO:0000256" key="3">
    <source>
        <dbReference type="ARBA" id="ARBA00010617"/>
    </source>
</evidence>
<gene>
    <name evidence="12" type="primary">LOC107112852</name>
</gene>
<dbReference type="RefSeq" id="XP_015269537.1">
    <property type="nucleotide sequence ID" value="XM_015414051.1"/>
</dbReference>
<dbReference type="InterPro" id="IPR017972">
    <property type="entry name" value="Cyt_P450_CS"/>
</dbReference>
<dbReference type="SUPFAM" id="SSF48264">
    <property type="entry name" value="Cytochrome P450"/>
    <property type="match status" value="1"/>
</dbReference>
<evidence type="ECO:0000256" key="4">
    <source>
        <dbReference type="ARBA" id="ARBA00022617"/>
    </source>
</evidence>
<feature type="chain" id="PRO_5047319433" evidence="10">
    <location>
        <begin position="19"/>
        <end position="497"/>
    </location>
</feature>
<comment type="cofactor">
    <cofactor evidence="1">
        <name>heme</name>
        <dbReference type="ChEBI" id="CHEBI:30413"/>
    </cofactor>
</comment>
<proteinExistence type="inferred from homology"/>
<keyword evidence="9" id="KW-0503">Monooxygenase</keyword>
<accession>A0ABM1K750</accession>
<keyword evidence="6 9" id="KW-0560">Oxidoreductase</keyword>
<keyword evidence="8" id="KW-0472">Membrane</keyword>
<dbReference type="PROSITE" id="PS00086">
    <property type="entry name" value="CYTOCHROME_P450"/>
    <property type="match status" value="1"/>
</dbReference>
<evidence type="ECO:0000256" key="2">
    <source>
        <dbReference type="ARBA" id="ARBA00004370"/>
    </source>
</evidence>
<keyword evidence="4 9" id="KW-0349">Heme</keyword>
<evidence type="ECO:0000313" key="11">
    <source>
        <dbReference type="Proteomes" id="UP000694871"/>
    </source>
</evidence>
<dbReference type="InterPro" id="IPR002401">
    <property type="entry name" value="Cyt_P450_E_grp-I"/>
</dbReference>
<evidence type="ECO:0000256" key="8">
    <source>
        <dbReference type="ARBA" id="ARBA00023136"/>
    </source>
</evidence>
<protein>
    <submittedName>
        <fullName evidence="12">Cytochrome P450 2K1-like</fullName>
    </submittedName>
</protein>
<evidence type="ECO:0000256" key="5">
    <source>
        <dbReference type="ARBA" id="ARBA00022723"/>
    </source>
</evidence>
<dbReference type="Proteomes" id="UP000694871">
    <property type="component" value="Unplaced"/>
</dbReference>
<evidence type="ECO:0000256" key="9">
    <source>
        <dbReference type="RuleBase" id="RU000461"/>
    </source>
</evidence>
<feature type="signal peptide" evidence="10">
    <location>
        <begin position="1"/>
        <end position="18"/>
    </location>
</feature>
<reference evidence="12" key="1">
    <citation type="submission" date="2025-08" db="UniProtKB">
        <authorList>
            <consortium name="RefSeq"/>
        </authorList>
    </citation>
    <scope>IDENTIFICATION</scope>
</reference>
<dbReference type="Gene3D" id="1.10.630.10">
    <property type="entry name" value="Cytochrome P450"/>
    <property type="match status" value="1"/>
</dbReference>
<evidence type="ECO:0000256" key="10">
    <source>
        <dbReference type="SAM" id="SignalP"/>
    </source>
</evidence>
<evidence type="ECO:0000256" key="6">
    <source>
        <dbReference type="ARBA" id="ARBA00023002"/>
    </source>
</evidence>
<dbReference type="PRINTS" id="PR01686">
    <property type="entry name" value="EP450ICYP2D"/>
</dbReference>
<dbReference type="InterPro" id="IPR036396">
    <property type="entry name" value="Cyt_P450_sf"/>
</dbReference>
<dbReference type="PANTHER" id="PTHR24300">
    <property type="entry name" value="CYTOCHROME P450 508A4-RELATED"/>
    <property type="match status" value="1"/>
</dbReference>
<sequence>MDWMDPVSVLLLLALTLAFVWKRSDFWESSGKNLPPGPRPLPLIGNLHLMDVKRPYRTMMKLSKQYGPGFSIQMGVQKMVVLTGYKTVKEALVNQADAFVDRPIIPIFEDFQHGHGIVLSNGENWKVMRRFAITTLRDYGMGKKTIEDRIVEECSFLIQKFESFDGKPFETTTIMNAAVANIIVSILLGKRYKYEDPTFIRLLNLVNESIRLTGSPSVVLYNMFPALGFLSGGRKTILKYRDELYAFIEATFLEHLKELDVNDQRSFIDAFLIQQQEEKNRNQSNGFFHNENLKAVVENLLGAGMETTSTTLRWGLLLMMKYPEIQKKVQEEITKVIGSAQPRIEHRAKLPYTDAVVHEVQRFANILPTNLPHATTADVTLGDYFIPKGTHIVPLLYSVLYDESEWEKPLKFYPEHFLDSEGKFVKRDAFLPFSAGRRVCAGETLARMELFLFFVTLLQRFTFQPAPGTLAEDLDLTPAIGFTSPPMPYRFCALPRS</sequence>
<keyword evidence="10" id="KW-0732">Signal</keyword>
<evidence type="ECO:0000256" key="1">
    <source>
        <dbReference type="ARBA" id="ARBA00001971"/>
    </source>
</evidence>
<dbReference type="PRINTS" id="PR00385">
    <property type="entry name" value="P450"/>
</dbReference>
<organism evidence="11 12">
    <name type="scientific">Gekko japonicus</name>
    <name type="common">Schlegel's Japanese gecko</name>
    <dbReference type="NCBI Taxonomy" id="146911"/>
    <lineage>
        <taxon>Eukaryota</taxon>
        <taxon>Metazoa</taxon>
        <taxon>Chordata</taxon>
        <taxon>Craniata</taxon>
        <taxon>Vertebrata</taxon>
        <taxon>Euteleostomi</taxon>
        <taxon>Lepidosauria</taxon>
        <taxon>Squamata</taxon>
        <taxon>Bifurcata</taxon>
        <taxon>Gekkota</taxon>
        <taxon>Gekkonidae</taxon>
        <taxon>Gekkoninae</taxon>
        <taxon>Gekko</taxon>
    </lineage>
</organism>
<keyword evidence="7 9" id="KW-0408">Iron</keyword>
<dbReference type="PANTHER" id="PTHR24300:SF302">
    <property type="entry name" value="CYTOCHROME P450"/>
    <property type="match status" value="1"/>
</dbReference>
<dbReference type="InterPro" id="IPR001128">
    <property type="entry name" value="Cyt_P450"/>
</dbReference>
<evidence type="ECO:0000313" key="12">
    <source>
        <dbReference type="RefSeq" id="XP_015269537.1"/>
    </source>
</evidence>
<dbReference type="Pfam" id="PF00067">
    <property type="entry name" value="p450"/>
    <property type="match status" value="1"/>
</dbReference>
<keyword evidence="11" id="KW-1185">Reference proteome</keyword>
<dbReference type="InterPro" id="IPR050182">
    <property type="entry name" value="Cytochrome_P450_fam2"/>
</dbReference>
<dbReference type="PRINTS" id="PR00463">
    <property type="entry name" value="EP450I"/>
</dbReference>
<keyword evidence="5 9" id="KW-0479">Metal-binding</keyword>
<dbReference type="InterPro" id="IPR008069">
    <property type="entry name" value="Cyt_P450_E_grp-I_CYP2D-like"/>
</dbReference>
<comment type="subcellular location">
    <subcellularLocation>
        <location evidence="2">Membrane</location>
    </subcellularLocation>
</comment>